<dbReference type="EMBL" id="JAWDGP010007313">
    <property type="protein sequence ID" value="KAK3726324.1"/>
    <property type="molecule type" value="Genomic_DNA"/>
</dbReference>
<comment type="caution">
    <text evidence="1">The sequence shown here is derived from an EMBL/GenBank/DDBJ whole genome shotgun (WGS) entry which is preliminary data.</text>
</comment>
<dbReference type="Gene3D" id="3.10.100.10">
    <property type="entry name" value="Mannose-Binding Protein A, subunit A"/>
    <property type="match status" value="1"/>
</dbReference>
<proteinExistence type="predicted"/>
<gene>
    <name evidence="1" type="ORF">RRG08_048870</name>
</gene>
<feature type="non-terminal residue" evidence="1">
    <location>
        <position position="1"/>
    </location>
</feature>
<dbReference type="AlphaFoldDB" id="A0AAE1CPZ9"/>
<dbReference type="Proteomes" id="UP001283361">
    <property type="component" value="Unassembled WGS sequence"/>
</dbReference>
<name>A0AAE1CPZ9_9GAST</name>
<dbReference type="InterPro" id="IPR016187">
    <property type="entry name" value="CTDL_fold"/>
</dbReference>
<accession>A0AAE1CPZ9</accession>
<sequence>GETVEPREFWSGSFFFNDSCYKVVNTQCWYQAKSPCKKDHHQAQIAKYTSEEQVRLISLYVTFIKHQKLR</sequence>
<organism evidence="1 2">
    <name type="scientific">Elysia crispata</name>
    <name type="common">lettuce slug</name>
    <dbReference type="NCBI Taxonomy" id="231223"/>
    <lineage>
        <taxon>Eukaryota</taxon>
        <taxon>Metazoa</taxon>
        <taxon>Spiralia</taxon>
        <taxon>Lophotrochozoa</taxon>
        <taxon>Mollusca</taxon>
        <taxon>Gastropoda</taxon>
        <taxon>Heterobranchia</taxon>
        <taxon>Euthyneura</taxon>
        <taxon>Panpulmonata</taxon>
        <taxon>Sacoglossa</taxon>
        <taxon>Placobranchoidea</taxon>
        <taxon>Plakobranchidae</taxon>
        <taxon>Elysia</taxon>
    </lineage>
</organism>
<evidence type="ECO:0000313" key="1">
    <source>
        <dbReference type="EMBL" id="KAK3726324.1"/>
    </source>
</evidence>
<dbReference type="SUPFAM" id="SSF56436">
    <property type="entry name" value="C-type lectin-like"/>
    <property type="match status" value="1"/>
</dbReference>
<reference evidence="1" key="1">
    <citation type="journal article" date="2023" name="G3 (Bethesda)">
        <title>A reference genome for the long-term kleptoplast-retaining sea slug Elysia crispata morphotype clarki.</title>
        <authorList>
            <person name="Eastman K.E."/>
            <person name="Pendleton A.L."/>
            <person name="Shaikh M.A."/>
            <person name="Suttiyut T."/>
            <person name="Ogas R."/>
            <person name="Tomko P."/>
            <person name="Gavelis G."/>
            <person name="Widhalm J.R."/>
            <person name="Wisecaver J.H."/>
        </authorList>
    </citation>
    <scope>NUCLEOTIDE SEQUENCE</scope>
    <source>
        <strain evidence="1">ECLA1</strain>
    </source>
</reference>
<evidence type="ECO:0000313" key="2">
    <source>
        <dbReference type="Proteomes" id="UP001283361"/>
    </source>
</evidence>
<keyword evidence="2" id="KW-1185">Reference proteome</keyword>
<dbReference type="InterPro" id="IPR016186">
    <property type="entry name" value="C-type_lectin-like/link_sf"/>
</dbReference>
<protein>
    <submittedName>
        <fullName evidence="1">Uncharacterized protein</fullName>
    </submittedName>
</protein>